<comment type="function">
    <text evidence="1">Condensation of UDP-2,3-diacylglucosamine and 2,3-diacylglucosamine-1-phosphate to form lipid A disaccharide, a precursor of lipid A, a phosphorylated glycolipid that anchors the lipopolysaccharide to the outer membrane of the cell.</text>
</comment>
<dbReference type="PANTHER" id="PTHR30372:SF4">
    <property type="entry name" value="LIPID-A-DISACCHARIDE SYNTHASE, MITOCHONDRIAL-RELATED"/>
    <property type="match status" value="1"/>
</dbReference>
<keyword evidence="6" id="KW-0441">Lipid A biosynthesis</keyword>
<feature type="region of interest" description="Disordered" evidence="12">
    <location>
        <begin position="359"/>
        <end position="378"/>
    </location>
</feature>
<dbReference type="EC" id="2.4.1.182" evidence="3 11"/>
<dbReference type="Gene3D" id="3.40.50.2000">
    <property type="entry name" value="Glycogen Phosphorylase B"/>
    <property type="match status" value="1"/>
</dbReference>
<keyword evidence="14" id="KW-1185">Reference proteome</keyword>
<evidence type="ECO:0000256" key="10">
    <source>
        <dbReference type="ARBA" id="ARBA00048975"/>
    </source>
</evidence>
<comment type="similarity">
    <text evidence="2">Belongs to the LpxB family.</text>
</comment>
<evidence type="ECO:0000256" key="12">
    <source>
        <dbReference type="SAM" id="MobiDB-lite"/>
    </source>
</evidence>
<comment type="catalytic activity">
    <reaction evidence="10">
        <text>a lipid X + a UDP-2-N,3-O-bis[(3R)-3-hydroxyacyl]-alpha-D-glucosamine = a lipid A disaccharide + UDP + H(+)</text>
        <dbReference type="Rhea" id="RHEA:67828"/>
        <dbReference type="ChEBI" id="CHEBI:15378"/>
        <dbReference type="ChEBI" id="CHEBI:58223"/>
        <dbReference type="ChEBI" id="CHEBI:137748"/>
        <dbReference type="ChEBI" id="CHEBI:176338"/>
        <dbReference type="ChEBI" id="CHEBI:176343"/>
        <dbReference type="EC" id="2.4.1.182"/>
    </reaction>
</comment>
<dbReference type="SUPFAM" id="SSF53756">
    <property type="entry name" value="UDP-Glycosyltransferase/glycogen phosphorylase"/>
    <property type="match status" value="1"/>
</dbReference>
<dbReference type="AlphaFoldDB" id="A0A2Z3HQK4"/>
<evidence type="ECO:0000256" key="3">
    <source>
        <dbReference type="ARBA" id="ARBA00012687"/>
    </source>
</evidence>
<reference evidence="14" key="1">
    <citation type="submission" date="2018-05" db="EMBL/GenBank/DDBJ databases">
        <title>Genome sequencing of Phenylobacterium sp. HYN0004.</title>
        <authorList>
            <person name="Yi H."/>
            <person name="Baek C."/>
        </authorList>
    </citation>
    <scope>NUCLEOTIDE SEQUENCE [LARGE SCALE GENOMIC DNA]</scope>
    <source>
        <strain evidence="14">HYN0004</strain>
    </source>
</reference>
<evidence type="ECO:0000256" key="8">
    <source>
        <dbReference type="ARBA" id="ARBA00022679"/>
    </source>
</evidence>
<dbReference type="GO" id="GO:0008915">
    <property type="term" value="F:lipid-A-disaccharide synthase activity"/>
    <property type="evidence" value="ECO:0007669"/>
    <property type="project" value="UniProtKB-UniRule"/>
</dbReference>
<proteinExistence type="inferred from homology"/>
<keyword evidence="7" id="KW-0328">Glycosyltransferase</keyword>
<dbReference type="NCBIfam" id="TIGR00215">
    <property type="entry name" value="lpxB"/>
    <property type="match status" value="1"/>
</dbReference>
<dbReference type="GO" id="GO:0016020">
    <property type="term" value="C:membrane"/>
    <property type="evidence" value="ECO:0007669"/>
    <property type="project" value="GOC"/>
</dbReference>
<keyword evidence="8" id="KW-0808">Transferase</keyword>
<evidence type="ECO:0000313" key="13">
    <source>
        <dbReference type="EMBL" id="AWM77522.1"/>
    </source>
</evidence>
<evidence type="ECO:0000256" key="5">
    <source>
        <dbReference type="ARBA" id="ARBA00022516"/>
    </source>
</evidence>
<dbReference type="Proteomes" id="UP000247763">
    <property type="component" value="Chromosome"/>
</dbReference>
<evidence type="ECO:0000256" key="2">
    <source>
        <dbReference type="ARBA" id="ARBA00007868"/>
    </source>
</evidence>
<evidence type="ECO:0000256" key="1">
    <source>
        <dbReference type="ARBA" id="ARBA00002056"/>
    </source>
</evidence>
<keyword evidence="9" id="KW-0443">Lipid metabolism</keyword>
<protein>
    <recommendedName>
        <fullName evidence="4 11">Lipid-A-disaccharide synthase</fullName>
        <ecNumber evidence="3 11">2.4.1.182</ecNumber>
    </recommendedName>
</protein>
<dbReference type="GO" id="GO:0005543">
    <property type="term" value="F:phospholipid binding"/>
    <property type="evidence" value="ECO:0007669"/>
    <property type="project" value="TreeGrafter"/>
</dbReference>
<evidence type="ECO:0000256" key="6">
    <source>
        <dbReference type="ARBA" id="ARBA00022556"/>
    </source>
</evidence>
<sequence length="396" mass="42514">MTASAPVIMLVAGEPSGDDRGAGLARALRARLGEGLRLVGVGGPRMAEAGVSSLFDMSEISVFGLLEGLMAIPRVRRRAEETARAVVREGVDLVVLIDSWGFSWLAARAIRRLAPGVRLVKYVAPQVWATRPGRARALAGLVDHILVINSFEPPYFEAWGLPTTFVGNPALHMDFSPCDPADFRRRHGIGAEAPVLLVLPGSRPGEVDRLLPPFEDAVRRLKADHPGLQVVLPVADAVADRVKAAVAGWPFRVHVVEGEDEKREALRAGDLALACSGTVTLEVAQAGVPMVVAYRLGAVTHFVAKFLIRTPWVVLFNIAAREFVAPELIQHDCTGPRLAAELDRRLRDPGLRHTQVAAQDAALDQMGRGGPDPSETAARVVSDVLEADQPRLSSGT</sequence>
<dbReference type="OrthoDB" id="9801642at2"/>
<dbReference type="GO" id="GO:0009245">
    <property type="term" value="P:lipid A biosynthetic process"/>
    <property type="evidence" value="ECO:0007669"/>
    <property type="project" value="UniProtKB-UniRule"/>
</dbReference>
<keyword evidence="5" id="KW-0444">Lipid biosynthesis</keyword>
<accession>A0A2Z3HQK4</accession>
<dbReference type="Pfam" id="PF02684">
    <property type="entry name" value="LpxB"/>
    <property type="match status" value="1"/>
</dbReference>
<dbReference type="RefSeq" id="WP_110450089.1">
    <property type="nucleotide sequence ID" value="NZ_CP029479.1"/>
</dbReference>
<name>A0A2Z3HQK4_9CAUL</name>
<evidence type="ECO:0000313" key="14">
    <source>
        <dbReference type="Proteomes" id="UP000247763"/>
    </source>
</evidence>
<gene>
    <name evidence="13" type="primary">lpxB</name>
    <name evidence="13" type="ORF">HYN04_06925</name>
</gene>
<dbReference type="InterPro" id="IPR003835">
    <property type="entry name" value="Glyco_trans_19"/>
</dbReference>
<dbReference type="PANTHER" id="PTHR30372">
    <property type="entry name" value="LIPID-A-DISACCHARIDE SYNTHASE"/>
    <property type="match status" value="1"/>
</dbReference>
<evidence type="ECO:0000256" key="4">
    <source>
        <dbReference type="ARBA" id="ARBA00020902"/>
    </source>
</evidence>
<evidence type="ECO:0000256" key="7">
    <source>
        <dbReference type="ARBA" id="ARBA00022676"/>
    </source>
</evidence>
<dbReference type="EMBL" id="CP029479">
    <property type="protein sequence ID" value="AWM77522.1"/>
    <property type="molecule type" value="Genomic_DNA"/>
</dbReference>
<organism evidence="13 14">
    <name type="scientific">Phenylobacterium parvum</name>
    <dbReference type="NCBI Taxonomy" id="2201350"/>
    <lineage>
        <taxon>Bacteria</taxon>
        <taxon>Pseudomonadati</taxon>
        <taxon>Pseudomonadota</taxon>
        <taxon>Alphaproteobacteria</taxon>
        <taxon>Caulobacterales</taxon>
        <taxon>Caulobacteraceae</taxon>
        <taxon>Phenylobacterium</taxon>
    </lineage>
</organism>
<dbReference type="KEGG" id="phb:HYN04_06925"/>
<evidence type="ECO:0000256" key="11">
    <source>
        <dbReference type="NCBIfam" id="TIGR00215"/>
    </source>
</evidence>
<evidence type="ECO:0000256" key="9">
    <source>
        <dbReference type="ARBA" id="ARBA00023098"/>
    </source>
</evidence>